<keyword evidence="3" id="KW-1185">Reference proteome</keyword>
<evidence type="ECO:0000256" key="1">
    <source>
        <dbReference type="SAM" id="MobiDB-lite"/>
    </source>
</evidence>
<dbReference type="Proteomes" id="UP000886595">
    <property type="component" value="Unassembled WGS sequence"/>
</dbReference>
<reference evidence="2 3" key="1">
    <citation type="submission" date="2020-02" db="EMBL/GenBank/DDBJ databases">
        <authorList>
            <person name="Ma Q."/>
            <person name="Huang Y."/>
            <person name="Song X."/>
            <person name="Pei D."/>
        </authorList>
    </citation>
    <scope>NUCLEOTIDE SEQUENCE [LARGE SCALE GENOMIC DNA]</scope>
    <source>
        <strain evidence="2">Sxm20200214</strain>
        <tissue evidence="2">Leaf</tissue>
    </source>
</reference>
<protein>
    <submittedName>
        <fullName evidence="2">Uncharacterized protein</fullName>
    </submittedName>
</protein>
<proteinExistence type="predicted"/>
<dbReference type="EMBL" id="JAAMPC010000009">
    <property type="protein sequence ID" value="KAG2292592.1"/>
    <property type="molecule type" value="Genomic_DNA"/>
</dbReference>
<feature type="region of interest" description="Disordered" evidence="1">
    <location>
        <begin position="47"/>
        <end position="87"/>
    </location>
</feature>
<evidence type="ECO:0000313" key="2">
    <source>
        <dbReference type="EMBL" id="KAG2292592.1"/>
    </source>
</evidence>
<feature type="compositionally biased region" description="Polar residues" evidence="1">
    <location>
        <begin position="74"/>
        <end position="87"/>
    </location>
</feature>
<name>A0A8X7UVP5_BRACI</name>
<sequence length="120" mass="12355">MVWSPPTNGVCILSSPPPPLSSKFSHVMAALCVSSLCDGLSVSKSVHRSSGVAGSGPPSSVEVGPTVSSPPTEGVSSPPTEGISSPWVSPLVSKLFLRKLQVNTGFALIIPSFSPSRLWL</sequence>
<organism evidence="2 3">
    <name type="scientific">Brassica carinata</name>
    <name type="common">Ethiopian mustard</name>
    <name type="synonym">Abyssinian cabbage</name>
    <dbReference type="NCBI Taxonomy" id="52824"/>
    <lineage>
        <taxon>Eukaryota</taxon>
        <taxon>Viridiplantae</taxon>
        <taxon>Streptophyta</taxon>
        <taxon>Embryophyta</taxon>
        <taxon>Tracheophyta</taxon>
        <taxon>Spermatophyta</taxon>
        <taxon>Magnoliopsida</taxon>
        <taxon>eudicotyledons</taxon>
        <taxon>Gunneridae</taxon>
        <taxon>Pentapetalae</taxon>
        <taxon>rosids</taxon>
        <taxon>malvids</taxon>
        <taxon>Brassicales</taxon>
        <taxon>Brassicaceae</taxon>
        <taxon>Brassiceae</taxon>
        <taxon>Brassica</taxon>
    </lineage>
</organism>
<comment type="caution">
    <text evidence="2">The sequence shown here is derived from an EMBL/GenBank/DDBJ whole genome shotgun (WGS) entry which is preliminary data.</text>
</comment>
<feature type="compositionally biased region" description="Low complexity" evidence="1">
    <location>
        <begin position="49"/>
        <end position="71"/>
    </location>
</feature>
<gene>
    <name evidence="2" type="ORF">Bca52824_039261</name>
</gene>
<dbReference type="AlphaFoldDB" id="A0A8X7UVP5"/>
<evidence type="ECO:0000313" key="3">
    <source>
        <dbReference type="Proteomes" id="UP000886595"/>
    </source>
</evidence>
<accession>A0A8X7UVP5</accession>